<dbReference type="SMART" id="SM00244">
    <property type="entry name" value="PHB"/>
    <property type="match status" value="1"/>
</dbReference>
<dbReference type="InterPro" id="IPR000163">
    <property type="entry name" value="Prohibitin"/>
</dbReference>
<proteinExistence type="predicted"/>
<dbReference type="Gene3D" id="3.30.479.30">
    <property type="entry name" value="Band 7 domain"/>
    <property type="match status" value="1"/>
</dbReference>
<dbReference type="EMBL" id="LOXM01000066">
    <property type="protein sequence ID" value="KVG71906.1"/>
    <property type="molecule type" value="Genomic_DNA"/>
</dbReference>
<feature type="signal peptide" evidence="4">
    <location>
        <begin position="1"/>
        <end position="23"/>
    </location>
</feature>
<dbReference type="PANTHER" id="PTHR23222:SF0">
    <property type="entry name" value="PROHIBITIN 1"/>
    <property type="match status" value="1"/>
</dbReference>
<keyword evidence="3" id="KW-0812">Transmembrane</keyword>
<feature type="transmembrane region" description="Helical" evidence="3">
    <location>
        <begin position="33"/>
        <end position="53"/>
    </location>
</feature>
<keyword evidence="3" id="KW-0472">Membrane</keyword>
<feature type="domain" description="Band 7" evidence="5">
    <location>
        <begin position="51"/>
        <end position="213"/>
    </location>
</feature>
<sequence>MGKIIFIVLLAAVAAVAVTAAAAARSNPRKIRPAIGGGVFAVVVVASVLFISLTQVRQSTIGVVTTFGHIEKDTLTEGLHVLNPVSNVHEVFVGVAVAKVEKAQAASKDLQSVHTDLTMNYRVDPSRVRALYAMAPSLTYESDYIQPAMYEVFKAVVSRYTAEQLVTERQLVSQDILSALVTKLRPYGFLIQDINITAFAFSEAFDQAIEAKVTASQKAEQAERELQRVKFEADQKIAQAEGEAKSIAIQAQAIKTNGGDEYLRLQAINRWDGKLPTYLSPHTPLPFLGMAAQGDASK</sequence>
<evidence type="ECO:0000256" key="3">
    <source>
        <dbReference type="SAM" id="Phobius"/>
    </source>
</evidence>
<gene>
    <name evidence="6" type="ORF">WJ33_20110</name>
</gene>
<reference evidence="6 7" key="1">
    <citation type="submission" date="2015-11" db="EMBL/GenBank/DDBJ databases">
        <title>Expanding the genomic diversity of Burkholderia species for the development of highly accurate diagnostics.</title>
        <authorList>
            <person name="Sahl J."/>
            <person name="Keim P."/>
            <person name="Wagner D."/>
        </authorList>
    </citation>
    <scope>NUCLEOTIDE SEQUENCE [LARGE SCALE GENOMIC DNA]</scope>
    <source>
        <strain evidence="6 7">MSMB2036</strain>
    </source>
</reference>
<evidence type="ECO:0000256" key="1">
    <source>
        <dbReference type="ARBA" id="ARBA00004167"/>
    </source>
</evidence>
<comment type="subcellular location">
    <subcellularLocation>
        <location evidence="1">Membrane</location>
        <topology evidence="1">Single-pass membrane protein</topology>
    </subcellularLocation>
</comment>
<keyword evidence="4" id="KW-0732">Signal</keyword>
<dbReference type="SUPFAM" id="SSF117892">
    <property type="entry name" value="Band 7/SPFH domain"/>
    <property type="match status" value="1"/>
</dbReference>
<dbReference type="PRINTS" id="PR00679">
    <property type="entry name" value="PROHIBITIN"/>
</dbReference>
<dbReference type="InterPro" id="IPR036013">
    <property type="entry name" value="Band_7/SPFH_dom_sf"/>
</dbReference>
<dbReference type="OrthoDB" id="9812991at2"/>
<evidence type="ECO:0000313" key="7">
    <source>
        <dbReference type="Proteomes" id="UP000064029"/>
    </source>
</evidence>
<keyword evidence="2" id="KW-0175">Coiled coil</keyword>
<protein>
    <recommendedName>
        <fullName evidence="5">Band 7 domain-containing protein</fullName>
    </recommendedName>
</protein>
<accession>A0A103RPZ2</accession>
<dbReference type="Proteomes" id="UP000064029">
    <property type="component" value="Unassembled WGS sequence"/>
</dbReference>
<feature type="coiled-coil region" evidence="2">
    <location>
        <begin position="205"/>
        <end position="239"/>
    </location>
</feature>
<dbReference type="InterPro" id="IPR001107">
    <property type="entry name" value="Band_7"/>
</dbReference>
<evidence type="ECO:0000256" key="2">
    <source>
        <dbReference type="SAM" id="Coils"/>
    </source>
</evidence>
<dbReference type="GO" id="GO:0016020">
    <property type="term" value="C:membrane"/>
    <property type="evidence" value="ECO:0007669"/>
    <property type="project" value="UniProtKB-SubCell"/>
</dbReference>
<dbReference type="RefSeq" id="WP_059750273.1">
    <property type="nucleotide sequence ID" value="NZ_CP013416.1"/>
</dbReference>
<dbReference type="AlphaFoldDB" id="A0A103RPZ2"/>
<evidence type="ECO:0000256" key="4">
    <source>
        <dbReference type="SAM" id="SignalP"/>
    </source>
</evidence>
<evidence type="ECO:0000259" key="5">
    <source>
        <dbReference type="SMART" id="SM00244"/>
    </source>
</evidence>
<name>A0A103RPZ2_9BURK</name>
<comment type="caution">
    <text evidence="6">The sequence shown here is derived from an EMBL/GenBank/DDBJ whole genome shotgun (WGS) entry which is preliminary data.</text>
</comment>
<keyword evidence="3" id="KW-1133">Transmembrane helix</keyword>
<dbReference type="CDD" id="cd03401">
    <property type="entry name" value="SPFH_prohibitin"/>
    <property type="match status" value="1"/>
</dbReference>
<feature type="chain" id="PRO_5007117585" description="Band 7 domain-containing protein" evidence="4">
    <location>
        <begin position="24"/>
        <end position="298"/>
    </location>
</feature>
<dbReference type="PANTHER" id="PTHR23222">
    <property type="entry name" value="PROHIBITIN"/>
    <property type="match status" value="1"/>
</dbReference>
<dbReference type="Pfam" id="PF01145">
    <property type="entry name" value="Band_7"/>
    <property type="match status" value="1"/>
</dbReference>
<organism evidence="6 7">
    <name type="scientific">Burkholderia ubonensis</name>
    <dbReference type="NCBI Taxonomy" id="101571"/>
    <lineage>
        <taxon>Bacteria</taxon>
        <taxon>Pseudomonadati</taxon>
        <taxon>Pseudomonadota</taxon>
        <taxon>Betaproteobacteria</taxon>
        <taxon>Burkholderiales</taxon>
        <taxon>Burkholderiaceae</taxon>
        <taxon>Burkholderia</taxon>
        <taxon>Burkholderia cepacia complex</taxon>
    </lineage>
</organism>
<evidence type="ECO:0000313" key="6">
    <source>
        <dbReference type="EMBL" id="KVG71906.1"/>
    </source>
</evidence>